<dbReference type="STRING" id="937218.SAMN06297251_12134"/>
<dbReference type="Gene3D" id="3.40.50.720">
    <property type="entry name" value="NAD(P)-binding Rossmann-like Domain"/>
    <property type="match status" value="1"/>
</dbReference>
<dbReference type="GO" id="GO:0005737">
    <property type="term" value="C:cytoplasm"/>
    <property type="evidence" value="ECO:0007669"/>
    <property type="project" value="TreeGrafter"/>
</dbReference>
<dbReference type="InterPro" id="IPR023401">
    <property type="entry name" value="ODC_N"/>
</dbReference>
<dbReference type="SUPFAM" id="SSF51735">
    <property type="entry name" value="NAD(P)-binding Rossmann-fold domains"/>
    <property type="match status" value="1"/>
</dbReference>
<accession>A0A1W2E725</accession>
<dbReference type="FunFam" id="3.40.50.720:FF:000311">
    <property type="entry name" value="Ornithine cyclodeaminase"/>
    <property type="match status" value="1"/>
</dbReference>
<dbReference type="Gene3D" id="3.30.1780.10">
    <property type="entry name" value="ornithine cyclodeaminase, domain 1"/>
    <property type="match status" value="1"/>
</dbReference>
<proteinExistence type="inferred from homology"/>
<dbReference type="InterPro" id="IPR003462">
    <property type="entry name" value="ODC_Mu_crystall"/>
</dbReference>
<dbReference type="GO" id="GO:0016491">
    <property type="term" value="F:oxidoreductase activity"/>
    <property type="evidence" value="ECO:0007669"/>
    <property type="project" value="UniProtKB-ARBA"/>
</dbReference>
<dbReference type="RefSeq" id="WP_084411939.1">
    <property type="nucleotide sequence ID" value="NZ_FWXR01000021.1"/>
</dbReference>
<dbReference type="GO" id="GO:0019752">
    <property type="term" value="P:carboxylic acid metabolic process"/>
    <property type="evidence" value="ECO:0007669"/>
    <property type="project" value="UniProtKB-ARBA"/>
</dbReference>
<evidence type="ECO:0000313" key="2">
    <source>
        <dbReference type="EMBL" id="SMD04848.1"/>
    </source>
</evidence>
<dbReference type="PANTHER" id="PTHR13812:SF19">
    <property type="entry name" value="KETIMINE REDUCTASE MU-CRYSTALLIN"/>
    <property type="match status" value="1"/>
</dbReference>
<keyword evidence="3" id="KW-1185">Reference proteome</keyword>
<gene>
    <name evidence="2" type="ORF">SAMN06297251_12134</name>
</gene>
<evidence type="ECO:0000313" key="3">
    <source>
        <dbReference type="Proteomes" id="UP000192656"/>
    </source>
</evidence>
<dbReference type="AlphaFoldDB" id="A0A1W2E725"/>
<dbReference type="EMBL" id="FWXR01000021">
    <property type="protein sequence ID" value="SMD04848.1"/>
    <property type="molecule type" value="Genomic_DNA"/>
</dbReference>
<sequence>MIIVDFATGEANLTWTGIVEALEAGHRRPRAEIGDLLLGSGENRMLNRAAWIDGLGIAMKSVTVFAGNPRRDPPLPSVQGGVLLFDHESGAPLALVDGPLVTKWKTAGDSLLGARRLARPDAKRLLVCGAGTLAKSLIEAYSAGFEALEDIRVWNRSQDRAEALIEEMGGIGARISVAHDLEEAVRESDIVSTATMASEPFLKGEWLAPGTHVDLIGAYRPDMREADDAVLTRGRLFVDSFETTIGHIGEIEIPLRAGTITRETILGDLNDIVAETTGRQDKDEITVFKNGGGAHLDLMTARHILDRLDEPSAAQSAG</sequence>
<dbReference type="OrthoDB" id="9785971at2"/>
<dbReference type="PIRSF" id="PIRSF001439">
    <property type="entry name" value="CryM"/>
    <property type="match status" value="1"/>
</dbReference>
<dbReference type="PANTHER" id="PTHR13812">
    <property type="entry name" value="KETIMINE REDUCTASE MU-CRYSTALLIN"/>
    <property type="match status" value="1"/>
</dbReference>
<comment type="similarity">
    <text evidence="1">Belongs to the ornithine cyclodeaminase/mu-crystallin family.</text>
</comment>
<reference evidence="2 3" key="1">
    <citation type="submission" date="2017-04" db="EMBL/GenBank/DDBJ databases">
        <authorList>
            <person name="Afonso C.L."/>
            <person name="Miller P.J."/>
            <person name="Scott M.A."/>
            <person name="Spackman E."/>
            <person name="Goraichik I."/>
            <person name="Dimitrov K.M."/>
            <person name="Suarez D.L."/>
            <person name="Swayne D.E."/>
        </authorList>
    </citation>
    <scope>NUCLEOTIDE SEQUENCE [LARGE SCALE GENOMIC DNA]</scope>
    <source>
        <strain evidence="2 3">CGMCC 1.10972</strain>
    </source>
</reference>
<evidence type="ECO:0000256" key="1">
    <source>
        <dbReference type="ARBA" id="ARBA00008903"/>
    </source>
</evidence>
<dbReference type="Proteomes" id="UP000192656">
    <property type="component" value="Unassembled WGS sequence"/>
</dbReference>
<dbReference type="Pfam" id="PF02423">
    <property type="entry name" value="OCD_Mu_crystall"/>
    <property type="match status" value="1"/>
</dbReference>
<protein>
    <submittedName>
        <fullName evidence="2">Ornithine cyclodeaminase</fullName>
    </submittedName>
</protein>
<organism evidence="2 3">
    <name type="scientific">Fulvimarina manganoxydans</name>
    <dbReference type="NCBI Taxonomy" id="937218"/>
    <lineage>
        <taxon>Bacteria</taxon>
        <taxon>Pseudomonadati</taxon>
        <taxon>Pseudomonadota</taxon>
        <taxon>Alphaproteobacteria</taxon>
        <taxon>Hyphomicrobiales</taxon>
        <taxon>Aurantimonadaceae</taxon>
        <taxon>Fulvimarina</taxon>
    </lineage>
</organism>
<dbReference type="InterPro" id="IPR036291">
    <property type="entry name" value="NAD(P)-bd_dom_sf"/>
</dbReference>
<name>A0A1W2E725_9HYPH</name>